<dbReference type="Proteomes" id="UP000296201">
    <property type="component" value="Chromosome"/>
</dbReference>
<feature type="region of interest" description="Disordered" evidence="1">
    <location>
        <begin position="390"/>
        <end position="415"/>
    </location>
</feature>
<feature type="region of interest" description="Disordered" evidence="1">
    <location>
        <begin position="320"/>
        <end position="356"/>
    </location>
</feature>
<accession>A0A4P7NWT8</accession>
<name>A0A4P7NWT8_9GAMM</name>
<dbReference type="RefSeq" id="WP_135794924.1">
    <property type="nucleotide sequence ID" value="NZ_CP032096.1"/>
</dbReference>
<organism evidence="2 3">
    <name type="scientific">Hydrogenovibrio crunogenus</name>
    <dbReference type="NCBI Taxonomy" id="39765"/>
    <lineage>
        <taxon>Bacteria</taxon>
        <taxon>Pseudomonadati</taxon>
        <taxon>Pseudomonadota</taxon>
        <taxon>Gammaproteobacteria</taxon>
        <taxon>Thiotrichales</taxon>
        <taxon>Piscirickettsiaceae</taxon>
        <taxon>Hydrogenovibrio</taxon>
    </lineage>
</organism>
<sequence length="600" mass="68631">MAEKFKLKNFAEQCEPDKFYRLDILRGVSFDEAYDPSMPFRTLIVNFSLYKPFYQSLEEIKAIPAKDIFKSFQVENDVLELKVDVTNQIFLKPGTVWKNGSPVWEPSEFFNVSINQSQSKFVTLSSEKKSGTKMPFIQNGLGVQFVKYPNSKINGNTVDILIPTTEIIRYYFSGSTYFTQQLFNGALKSFEYYQQANKLFYDFNFDKTTKTVYIWLKRHCYDSDAVLIARALADSEAMKAMSYIYASLTNTKKNFNFTEACPRTNLPFSDGTDMEVLGQWLPPRDGEEEFTTFIVRTIEKCEHSFPFHRVEIESLDSYKSSGAIDNESSPKPSYKKERKDNSEQPELTQDEKPTNGIEAEELEFYQQRFSHLHGDMITKVKKVSEKEKVRRFKEEEDATDSNDGSSLPGDYSKDNNLQAWQNRINDAEPIPISDRITSVSNAVSIILNKRQDLSAQELPVGCTDYSSPFRLYDFERPKGKSGNYSWDTVVGRQRKALFLAISNQKGQTVYLLEIEGKEKVGFSLFLFGGYQGRNLDESNGARSLLFQIANNSGNGIASKVLNDFEFISSLKHIATDDDSFVDRVHRAINSVFNDLDGRVS</sequence>
<evidence type="ECO:0008006" key="4">
    <source>
        <dbReference type="Google" id="ProtNLM"/>
    </source>
</evidence>
<evidence type="ECO:0000256" key="1">
    <source>
        <dbReference type="SAM" id="MobiDB-lite"/>
    </source>
</evidence>
<dbReference type="OrthoDB" id="6736327at2"/>
<keyword evidence="3" id="KW-1185">Reference proteome</keyword>
<protein>
    <recommendedName>
        <fullName evidence="4">TnsE C-terminal domain-containing protein</fullName>
    </recommendedName>
</protein>
<dbReference type="AlphaFoldDB" id="A0A4P7NWT8"/>
<dbReference type="EMBL" id="CP032096">
    <property type="protein sequence ID" value="QBZ82171.1"/>
    <property type="molecule type" value="Genomic_DNA"/>
</dbReference>
<evidence type="ECO:0000313" key="2">
    <source>
        <dbReference type="EMBL" id="QBZ82171.1"/>
    </source>
</evidence>
<proteinExistence type="predicted"/>
<evidence type="ECO:0000313" key="3">
    <source>
        <dbReference type="Proteomes" id="UP000296201"/>
    </source>
</evidence>
<reference evidence="2 3" key="1">
    <citation type="submission" date="2018-08" db="EMBL/GenBank/DDBJ databases">
        <title>Horizontal acquisition of hydrogen conversion ability and other habitat adaptations in Hydrogenovibrio crunogenus strains.</title>
        <authorList>
            <person name="Gonnella G."/>
            <person name="Adam N."/>
            <person name="Perner M."/>
        </authorList>
    </citation>
    <scope>NUCLEOTIDE SEQUENCE [LARGE SCALE GENOMIC DNA]</scope>
    <source>
        <strain evidence="2 3">SP-41</strain>
    </source>
</reference>
<gene>
    <name evidence="2" type="ORF">GHNINEIG_00195</name>
</gene>